<sequence>MKKIIVVILVALISVGGLAYLLANYGKETPTTREQQVDDIVKYQEFTDRAGQVIWDINMTIPENPSLEAWNANHTEP</sequence>
<organism evidence="1 2">
    <name type="scientific">Vibrio scophthalmi</name>
    <dbReference type="NCBI Taxonomy" id="45658"/>
    <lineage>
        <taxon>Bacteria</taxon>
        <taxon>Pseudomonadati</taxon>
        <taxon>Pseudomonadota</taxon>
        <taxon>Gammaproteobacteria</taxon>
        <taxon>Vibrionales</taxon>
        <taxon>Vibrionaceae</taxon>
        <taxon>Vibrio</taxon>
    </lineage>
</organism>
<dbReference type="AlphaFoldDB" id="A0A1E3WN47"/>
<dbReference type="Proteomes" id="UP000095131">
    <property type="component" value="Unassembled WGS sequence"/>
</dbReference>
<dbReference type="EMBL" id="MDCJ01000002">
    <property type="protein sequence ID" value="ODS11165.1"/>
    <property type="molecule type" value="Genomic_DNA"/>
</dbReference>
<evidence type="ECO:0000313" key="2">
    <source>
        <dbReference type="Proteomes" id="UP000095131"/>
    </source>
</evidence>
<proteinExistence type="predicted"/>
<reference evidence="1 2" key="1">
    <citation type="submission" date="2016-08" db="EMBL/GenBank/DDBJ databases">
        <title>Genome sequencing of Vibrio scophthalmi strain FP3289, an isolated from Paralichthys olivaceus.</title>
        <authorList>
            <person name="Han H.-J."/>
        </authorList>
    </citation>
    <scope>NUCLEOTIDE SEQUENCE [LARGE SCALE GENOMIC DNA]</scope>
    <source>
        <strain evidence="1 2">FP3289</strain>
    </source>
</reference>
<dbReference type="PATRIC" id="fig|45658.8.peg.1426"/>
<protein>
    <submittedName>
        <fullName evidence="1">Uncharacterized protein</fullName>
    </submittedName>
</protein>
<dbReference type="RefSeq" id="WP_069446519.1">
    <property type="nucleotide sequence ID" value="NZ_MDCJ01000002.1"/>
</dbReference>
<comment type="caution">
    <text evidence="1">The sequence shown here is derived from an EMBL/GenBank/DDBJ whole genome shotgun (WGS) entry which is preliminary data.</text>
</comment>
<accession>A0A1E3WN47</accession>
<gene>
    <name evidence="1" type="ORF">VSF3289_01430</name>
</gene>
<evidence type="ECO:0000313" key="1">
    <source>
        <dbReference type="EMBL" id="ODS11165.1"/>
    </source>
</evidence>
<name>A0A1E3WN47_9VIBR</name>